<protein>
    <submittedName>
        <fullName evidence="1">Uncharacterized protein</fullName>
    </submittedName>
</protein>
<gene>
    <name evidence="1" type="ORF">ASPCAL01857</name>
</gene>
<sequence length="204" mass="21709">MAVGFAKNASLADSDAARQYRRNYITADNRCHTATQTPGIVQYATSTSDVYFAGHILTSTFANTTKALTGGKGVYCISQQEDNATLEALMRGAKAGLLDFRRIIIMRSGSDFDRPFPGQTALQGLLYSDQGGFGIAVRNLYLAGREVIKGILGGWGLLFQHGFDEEGYAGDVWGSLSGGAPPDFGAAIDDGGEGIIAKRGVQRE</sequence>
<dbReference type="GO" id="GO:0055085">
    <property type="term" value="P:transmembrane transport"/>
    <property type="evidence" value="ECO:0007669"/>
    <property type="project" value="InterPro"/>
</dbReference>
<dbReference type="STRING" id="454130.A0A0U5GM14"/>
<keyword evidence="2" id="KW-1185">Reference proteome</keyword>
<proteinExistence type="predicted"/>
<dbReference type="EMBL" id="CDMC01000002">
    <property type="protein sequence ID" value="CEN59407.1"/>
    <property type="molecule type" value="Genomic_DNA"/>
</dbReference>
<dbReference type="PANTHER" id="PTHR38643">
    <property type="entry name" value="PURINE NUCLEOSIDE PERMEASE C285.05-RELATED"/>
    <property type="match status" value="1"/>
</dbReference>
<name>A0A0U5GM14_ASPCI</name>
<dbReference type="GO" id="GO:0005783">
    <property type="term" value="C:endoplasmic reticulum"/>
    <property type="evidence" value="ECO:0007669"/>
    <property type="project" value="TreeGrafter"/>
</dbReference>
<dbReference type="InterPro" id="IPR009486">
    <property type="entry name" value="Pur_nuclsid_perm"/>
</dbReference>
<accession>A0A0U5GM14</accession>
<organism evidence="1 2">
    <name type="scientific">Aspergillus calidoustus</name>
    <dbReference type="NCBI Taxonomy" id="454130"/>
    <lineage>
        <taxon>Eukaryota</taxon>
        <taxon>Fungi</taxon>
        <taxon>Dikarya</taxon>
        <taxon>Ascomycota</taxon>
        <taxon>Pezizomycotina</taxon>
        <taxon>Eurotiomycetes</taxon>
        <taxon>Eurotiomycetidae</taxon>
        <taxon>Eurotiales</taxon>
        <taxon>Aspergillaceae</taxon>
        <taxon>Aspergillus</taxon>
        <taxon>Aspergillus subgen. Nidulantes</taxon>
    </lineage>
</organism>
<reference evidence="2" key="1">
    <citation type="journal article" date="2016" name="Genome Announc.">
        <title>Draft genome sequences of fungus Aspergillus calidoustus.</title>
        <authorList>
            <person name="Horn F."/>
            <person name="Linde J."/>
            <person name="Mattern D.J."/>
            <person name="Walther G."/>
            <person name="Guthke R."/>
            <person name="Scherlach K."/>
            <person name="Martin K."/>
            <person name="Brakhage A.A."/>
            <person name="Petzke L."/>
            <person name="Valiante V."/>
        </authorList>
    </citation>
    <scope>NUCLEOTIDE SEQUENCE [LARGE SCALE GENOMIC DNA]</scope>
    <source>
        <strain evidence="2">SF006504</strain>
    </source>
</reference>
<dbReference type="Pfam" id="PF06516">
    <property type="entry name" value="NUP"/>
    <property type="match status" value="1"/>
</dbReference>
<dbReference type="Proteomes" id="UP000054771">
    <property type="component" value="Unassembled WGS sequence"/>
</dbReference>
<dbReference type="PANTHER" id="PTHR38643:SF1">
    <property type="entry name" value="PURINE NUCLEOSIDE PERMEASE C285.05-RELATED"/>
    <property type="match status" value="1"/>
</dbReference>
<dbReference type="OrthoDB" id="2331083at2759"/>
<dbReference type="OMA" id="FRRIIIM"/>
<evidence type="ECO:0000313" key="2">
    <source>
        <dbReference type="Proteomes" id="UP000054771"/>
    </source>
</evidence>
<evidence type="ECO:0000313" key="1">
    <source>
        <dbReference type="EMBL" id="CEN59407.1"/>
    </source>
</evidence>
<dbReference type="AlphaFoldDB" id="A0A0U5GM14"/>